<dbReference type="InterPro" id="IPR043504">
    <property type="entry name" value="Peptidase_S1_PA_chymotrypsin"/>
</dbReference>
<dbReference type="InterPro" id="IPR001254">
    <property type="entry name" value="Trypsin_dom"/>
</dbReference>
<keyword evidence="3 7" id="KW-0378">Hydrolase</keyword>
<dbReference type="GO" id="GO:0006508">
    <property type="term" value="P:proteolysis"/>
    <property type="evidence" value="ECO:0007669"/>
    <property type="project" value="UniProtKB-KW"/>
</dbReference>
<keyword evidence="5" id="KW-0865">Zymogen</keyword>
<dbReference type="PROSITE" id="PS00135">
    <property type="entry name" value="TRYPSIN_SER"/>
    <property type="match status" value="1"/>
</dbReference>
<dbReference type="KEGG" id="pss:102450564"/>
<dbReference type="PRINTS" id="PR00722">
    <property type="entry name" value="CHYMOTRYPSIN"/>
</dbReference>
<organism evidence="10 11">
    <name type="scientific">Pelodiscus sinensis</name>
    <name type="common">Chinese softshell turtle</name>
    <name type="synonym">Trionyx sinensis</name>
    <dbReference type="NCBI Taxonomy" id="13735"/>
    <lineage>
        <taxon>Eukaryota</taxon>
        <taxon>Metazoa</taxon>
        <taxon>Chordata</taxon>
        <taxon>Craniata</taxon>
        <taxon>Vertebrata</taxon>
        <taxon>Euteleostomi</taxon>
        <taxon>Archelosauria</taxon>
        <taxon>Testudinata</taxon>
        <taxon>Testudines</taxon>
        <taxon>Cryptodira</taxon>
        <taxon>Trionychia</taxon>
        <taxon>Trionychidae</taxon>
        <taxon>Pelodiscus</taxon>
    </lineage>
</organism>
<evidence type="ECO:0000256" key="1">
    <source>
        <dbReference type="ARBA" id="ARBA00022670"/>
    </source>
</evidence>
<dbReference type="InterPro" id="IPR018114">
    <property type="entry name" value="TRYPSIN_HIS"/>
</dbReference>
<evidence type="ECO:0000256" key="6">
    <source>
        <dbReference type="ARBA" id="ARBA00023157"/>
    </source>
</evidence>
<evidence type="ECO:0000313" key="11">
    <source>
        <dbReference type="Proteomes" id="UP000007267"/>
    </source>
</evidence>
<feature type="chain" id="PRO_5003901881" evidence="8">
    <location>
        <begin position="18"/>
        <end position="243"/>
    </location>
</feature>
<dbReference type="Pfam" id="PF00089">
    <property type="entry name" value="Trypsin"/>
    <property type="match status" value="1"/>
</dbReference>
<evidence type="ECO:0000256" key="2">
    <source>
        <dbReference type="ARBA" id="ARBA00022729"/>
    </source>
</evidence>
<protein>
    <submittedName>
        <fullName evidence="10">Duodenase-1-like</fullName>
    </submittedName>
</protein>
<dbReference type="PROSITE" id="PS50240">
    <property type="entry name" value="TRYPSIN_DOM"/>
    <property type="match status" value="1"/>
</dbReference>
<evidence type="ECO:0000256" key="3">
    <source>
        <dbReference type="ARBA" id="ARBA00022801"/>
    </source>
</evidence>
<dbReference type="PANTHER" id="PTHR24271:SF81">
    <property type="entry name" value="GRANZYME B"/>
    <property type="match status" value="1"/>
</dbReference>
<evidence type="ECO:0000259" key="9">
    <source>
        <dbReference type="PROSITE" id="PS50240"/>
    </source>
</evidence>
<dbReference type="GeneID" id="102450564"/>
<keyword evidence="4 7" id="KW-0720">Serine protease</keyword>
<dbReference type="FunFam" id="2.40.10.10:FF:000005">
    <property type="entry name" value="Serine protease 37"/>
    <property type="match status" value="1"/>
</dbReference>
<keyword evidence="6" id="KW-1015">Disulfide bond</keyword>
<dbReference type="PANTHER" id="PTHR24271">
    <property type="entry name" value="KALLIKREIN-RELATED"/>
    <property type="match status" value="1"/>
</dbReference>
<dbReference type="RefSeq" id="XP_006126761.1">
    <property type="nucleotide sequence ID" value="XM_006126699.3"/>
</dbReference>
<dbReference type="InterPro" id="IPR001314">
    <property type="entry name" value="Peptidase_S1A"/>
</dbReference>
<dbReference type="AlphaFoldDB" id="K7FLP9"/>
<dbReference type="HOGENOM" id="CLU_006842_1_0_1"/>
<feature type="signal peptide" evidence="8">
    <location>
        <begin position="1"/>
        <end position="17"/>
    </location>
</feature>
<dbReference type="EMBL" id="AGCU01110610">
    <property type="status" value="NOT_ANNOTATED_CDS"/>
    <property type="molecule type" value="Genomic_DNA"/>
</dbReference>
<reference evidence="11" key="2">
    <citation type="journal article" date="2013" name="Nat. Genet.">
        <title>The draft genomes of soft-shell turtle and green sea turtle yield insights into the development and evolution of the turtle-specific body plan.</title>
        <authorList>
            <person name="Wang Z."/>
            <person name="Pascual-Anaya J."/>
            <person name="Zadissa A."/>
            <person name="Li W."/>
            <person name="Niimura Y."/>
            <person name="Huang Z."/>
            <person name="Li C."/>
            <person name="White S."/>
            <person name="Xiong Z."/>
            <person name="Fang D."/>
            <person name="Wang B."/>
            <person name="Ming Y."/>
            <person name="Chen Y."/>
            <person name="Zheng Y."/>
            <person name="Kuraku S."/>
            <person name="Pignatelli M."/>
            <person name="Herrero J."/>
            <person name="Beal K."/>
            <person name="Nozawa M."/>
            <person name="Li Q."/>
            <person name="Wang J."/>
            <person name="Zhang H."/>
            <person name="Yu L."/>
            <person name="Shigenobu S."/>
            <person name="Wang J."/>
            <person name="Liu J."/>
            <person name="Flicek P."/>
            <person name="Searle S."/>
            <person name="Wang J."/>
            <person name="Kuratani S."/>
            <person name="Yin Y."/>
            <person name="Aken B."/>
            <person name="Zhang G."/>
            <person name="Irie N."/>
        </authorList>
    </citation>
    <scope>NUCLEOTIDE SEQUENCE [LARGE SCALE GENOMIC DNA]</scope>
    <source>
        <strain evidence="11">Daiwa-1</strain>
    </source>
</reference>
<evidence type="ECO:0000256" key="8">
    <source>
        <dbReference type="SAM" id="SignalP"/>
    </source>
</evidence>
<evidence type="ECO:0000256" key="4">
    <source>
        <dbReference type="ARBA" id="ARBA00022825"/>
    </source>
</evidence>
<dbReference type="FunFam" id="2.40.10.10:FF:000014">
    <property type="entry name" value="Complement factor D"/>
    <property type="match status" value="1"/>
</dbReference>
<dbReference type="STRING" id="13735.ENSPSIP00000008959"/>
<dbReference type="InterPro" id="IPR033116">
    <property type="entry name" value="TRYPSIN_SER"/>
</dbReference>
<dbReference type="Ensembl" id="ENSPSIT00000009005.1">
    <property type="protein sequence ID" value="ENSPSIP00000008959.1"/>
    <property type="gene ID" value="ENSPSIG00000008185.1"/>
</dbReference>
<reference evidence="11" key="1">
    <citation type="submission" date="2011-10" db="EMBL/GenBank/DDBJ databases">
        <authorList>
            <consortium name="Soft-shell Turtle Genome Consortium"/>
        </authorList>
    </citation>
    <scope>NUCLEOTIDE SEQUENCE [LARGE SCALE GENOMIC DNA]</scope>
    <source>
        <strain evidence="11">Daiwa-1</strain>
    </source>
</reference>
<accession>K7FLP9</accession>
<keyword evidence="11" id="KW-1185">Reference proteome</keyword>
<dbReference type="CDD" id="cd00190">
    <property type="entry name" value="Tryp_SPc"/>
    <property type="match status" value="1"/>
</dbReference>
<dbReference type="OMA" id="LMKMTHA"/>
<feature type="domain" description="Peptidase S1" evidence="9">
    <location>
        <begin position="19"/>
        <end position="240"/>
    </location>
</feature>
<dbReference type="Gene3D" id="2.40.10.10">
    <property type="entry name" value="Trypsin-like serine proteases"/>
    <property type="match status" value="2"/>
</dbReference>
<reference evidence="10" key="3">
    <citation type="submission" date="2025-08" db="UniProtKB">
        <authorList>
            <consortium name="Ensembl"/>
        </authorList>
    </citation>
    <scope>IDENTIFICATION</scope>
</reference>
<evidence type="ECO:0000313" key="10">
    <source>
        <dbReference type="Ensembl" id="ENSPSIP00000008959.1"/>
    </source>
</evidence>
<dbReference type="InterPro" id="IPR009003">
    <property type="entry name" value="Peptidase_S1_PA"/>
</dbReference>
<dbReference type="GeneTree" id="ENSGT01030000234551"/>
<proteinExistence type="predicted"/>
<dbReference type="SUPFAM" id="SSF50494">
    <property type="entry name" value="Trypsin-like serine proteases"/>
    <property type="match status" value="1"/>
</dbReference>
<sequence>MLLLLLLSTAFIPLHSARVIGGKEASLTSRPYMAHVEIGSVGSCGGILIREDVVLTAAHCNCNLGNIFVYLGVQDFMKPGQSWQRIRVRRWVQHPDFNSENYDNDIMLMKMTHAAELNEWVGTIPLPEADVPVTPGAECSVAGWGRMGANTRTDRLQEAEQEVMSDDMCQDRYWHYDPSRMLCAGSPYVKKAAFQGDSGGPLVCDGVVQGIVSNGDPDGRPPSIYTRISKFIPWINATLEKLS</sequence>
<evidence type="ECO:0000256" key="7">
    <source>
        <dbReference type="RuleBase" id="RU363034"/>
    </source>
</evidence>
<evidence type="ECO:0000256" key="5">
    <source>
        <dbReference type="ARBA" id="ARBA00023145"/>
    </source>
</evidence>
<keyword evidence="1 7" id="KW-0645">Protease</keyword>
<keyword evidence="2 8" id="KW-0732">Signal</keyword>
<dbReference type="GO" id="GO:0004252">
    <property type="term" value="F:serine-type endopeptidase activity"/>
    <property type="evidence" value="ECO:0007669"/>
    <property type="project" value="InterPro"/>
</dbReference>
<dbReference type="PROSITE" id="PS00134">
    <property type="entry name" value="TRYPSIN_HIS"/>
    <property type="match status" value="1"/>
</dbReference>
<name>K7FLP9_PELSI</name>
<dbReference type="eggNOG" id="KOG3627">
    <property type="taxonomic scope" value="Eukaryota"/>
</dbReference>
<dbReference type="Proteomes" id="UP000007267">
    <property type="component" value="Unassembled WGS sequence"/>
</dbReference>
<dbReference type="SMART" id="SM00020">
    <property type="entry name" value="Tryp_SPc"/>
    <property type="match status" value="1"/>
</dbReference>
<dbReference type="OrthoDB" id="9419938at2759"/>
<reference evidence="10" key="4">
    <citation type="submission" date="2025-09" db="UniProtKB">
        <authorList>
            <consortium name="Ensembl"/>
        </authorList>
    </citation>
    <scope>IDENTIFICATION</scope>
</reference>